<evidence type="ECO:0000313" key="3">
    <source>
        <dbReference type="Proteomes" id="UP000241074"/>
    </source>
</evidence>
<proteinExistence type="predicted"/>
<dbReference type="KEGG" id="xba:C7S18_20020"/>
<name>A0A2P1PWU7_9GAMM</name>
<dbReference type="InterPro" id="IPR027417">
    <property type="entry name" value="P-loop_NTPase"/>
</dbReference>
<dbReference type="PANTHER" id="PTHR12788">
    <property type="entry name" value="PROTEIN-TYROSINE SULFOTRANSFERASE 2"/>
    <property type="match status" value="1"/>
</dbReference>
<dbReference type="Pfam" id="PF13469">
    <property type="entry name" value="Sulfotransfer_3"/>
    <property type="match status" value="1"/>
</dbReference>
<dbReference type="InterPro" id="IPR026634">
    <property type="entry name" value="TPST-like"/>
</dbReference>
<reference evidence="2 3" key="1">
    <citation type="submission" date="2018-03" db="EMBL/GenBank/DDBJ databases">
        <title>Ahniella affigens gen. nov., sp. nov., a gammaproteobacterium isolated from sandy soil near a stream.</title>
        <authorList>
            <person name="Ko Y."/>
            <person name="Kim J.-H."/>
        </authorList>
    </citation>
    <scope>NUCLEOTIDE SEQUENCE [LARGE SCALE GENOMIC DNA]</scope>
    <source>
        <strain evidence="2 3">D13</strain>
    </source>
</reference>
<evidence type="ECO:0000313" key="2">
    <source>
        <dbReference type="EMBL" id="AVP99315.1"/>
    </source>
</evidence>
<dbReference type="InterPro" id="IPR011990">
    <property type="entry name" value="TPR-like_helical_dom_sf"/>
</dbReference>
<gene>
    <name evidence="2" type="ORF">C7S18_20020</name>
</gene>
<dbReference type="GO" id="GO:0008476">
    <property type="term" value="F:protein-tyrosine sulfotransferase activity"/>
    <property type="evidence" value="ECO:0007669"/>
    <property type="project" value="InterPro"/>
</dbReference>
<dbReference type="EMBL" id="CP027860">
    <property type="protein sequence ID" value="AVP99315.1"/>
    <property type="molecule type" value="Genomic_DNA"/>
</dbReference>
<sequence>MSNQDASSGSVLTHAFTLLQQGEGAAAERLVRAILQAQPQHAGAATVLALACLQQGRPQDALPIFDRLCVLEPNEPTHWANLANCMCEMGRDADALIPMQQAFKLGANDPGSYFAYARTLIAHRRLPEALQAIDAAIRHQGFDADLRLTRARILTSLDRWPDANAEIELLARLPMSAAQRAEAGHVLLQTGLYADAERLFAMALQQDPELLDARIGLALTQERTNQVPAAEQTALLLPEITMDSRLQQKIWQLRARLAQRGGDAATARDYLQMLLDPPPSDPSLAAALAFDLAQAEASLGAIPATMIALQTAHQAKRAQVSTTHPELLRQDSLLGLLERPAPARGPLRTPADGLTDPVFLVGFPRSGTTLLEQLLDAHEGLVSFDEQPFLQRLINRLAQAGKPYPESLADLDVDVIGGLRQAYFAEVTKVTAGRAGGAGGALPRAVDKNPLNLARIPFIDTVFPKAHILFAVRHPCDVVLSCYQQNFRAPALALSFETLLSTAQMYDRVMGYVFGDLAQIRTPIHRVRYEDLVADVQTEGKRIFQFLGLPWDDELLRFTERAREKRSISTPSYSQVVQAVNSRAVGKWQAYGAYFDDAVMACLRPWIEAFGYPE</sequence>
<accession>A0A2P1PWU7</accession>
<dbReference type="Gene3D" id="1.25.40.10">
    <property type="entry name" value="Tetratricopeptide repeat domain"/>
    <property type="match status" value="2"/>
</dbReference>
<dbReference type="AlphaFoldDB" id="A0A2P1PWU7"/>
<dbReference type="OrthoDB" id="9766687at2"/>
<keyword evidence="3" id="KW-1185">Reference proteome</keyword>
<dbReference type="InterPro" id="IPR019734">
    <property type="entry name" value="TPR_rpt"/>
</dbReference>
<organism evidence="2 3">
    <name type="scientific">Ahniella affigens</name>
    <dbReference type="NCBI Taxonomy" id="2021234"/>
    <lineage>
        <taxon>Bacteria</taxon>
        <taxon>Pseudomonadati</taxon>
        <taxon>Pseudomonadota</taxon>
        <taxon>Gammaproteobacteria</taxon>
        <taxon>Lysobacterales</taxon>
        <taxon>Rhodanobacteraceae</taxon>
        <taxon>Ahniella</taxon>
    </lineage>
</organism>
<dbReference type="SUPFAM" id="SSF52540">
    <property type="entry name" value="P-loop containing nucleoside triphosphate hydrolases"/>
    <property type="match status" value="1"/>
</dbReference>
<dbReference type="RefSeq" id="WP_106893233.1">
    <property type="nucleotide sequence ID" value="NZ_CP027860.1"/>
</dbReference>
<dbReference type="PANTHER" id="PTHR12788:SF10">
    <property type="entry name" value="PROTEIN-TYROSINE SULFOTRANSFERASE"/>
    <property type="match status" value="1"/>
</dbReference>
<dbReference type="Gene3D" id="3.40.50.300">
    <property type="entry name" value="P-loop containing nucleotide triphosphate hydrolases"/>
    <property type="match status" value="1"/>
</dbReference>
<dbReference type="Pfam" id="PF13432">
    <property type="entry name" value="TPR_16"/>
    <property type="match status" value="1"/>
</dbReference>
<dbReference type="Pfam" id="PF14559">
    <property type="entry name" value="TPR_19"/>
    <property type="match status" value="1"/>
</dbReference>
<keyword evidence="1" id="KW-0808">Transferase</keyword>
<evidence type="ECO:0000256" key="1">
    <source>
        <dbReference type="ARBA" id="ARBA00022679"/>
    </source>
</evidence>
<dbReference type="Proteomes" id="UP000241074">
    <property type="component" value="Chromosome"/>
</dbReference>
<dbReference type="SMART" id="SM00028">
    <property type="entry name" value="TPR"/>
    <property type="match status" value="4"/>
</dbReference>
<protein>
    <submittedName>
        <fullName evidence="2">Uncharacterized protein</fullName>
    </submittedName>
</protein>
<dbReference type="SUPFAM" id="SSF48452">
    <property type="entry name" value="TPR-like"/>
    <property type="match status" value="2"/>
</dbReference>
<reference evidence="2 3" key="2">
    <citation type="submission" date="2018-03" db="EMBL/GenBank/DDBJ databases">
        <authorList>
            <person name="Keele B.F."/>
        </authorList>
    </citation>
    <scope>NUCLEOTIDE SEQUENCE [LARGE SCALE GENOMIC DNA]</scope>
    <source>
        <strain evidence="2 3">D13</strain>
    </source>
</reference>